<evidence type="ECO:0000256" key="3">
    <source>
        <dbReference type="ARBA" id="ARBA00022989"/>
    </source>
</evidence>
<dbReference type="GO" id="GO:0050801">
    <property type="term" value="P:monoatomic ion homeostasis"/>
    <property type="evidence" value="ECO:0007669"/>
    <property type="project" value="TreeGrafter"/>
</dbReference>
<dbReference type="OrthoDB" id="1735926at2759"/>
<reference evidence="7 8" key="1">
    <citation type="submission" date="2016-03" db="EMBL/GenBank/DDBJ databases">
        <authorList>
            <person name="Ploux O."/>
        </authorList>
    </citation>
    <scope>NUCLEOTIDE SEQUENCE [LARGE SCALE GENOMIC DNA]</scope>
    <source>
        <strain evidence="7 8">UAMH 11012</strain>
    </source>
</reference>
<feature type="domain" description="Bicarbonate transporter-like transmembrane" evidence="6">
    <location>
        <begin position="190"/>
        <end position="500"/>
    </location>
</feature>
<feature type="transmembrane region" description="Helical" evidence="5">
    <location>
        <begin position="444"/>
        <end position="461"/>
    </location>
</feature>
<dbReference type="GO" id="GO:0005452">
    <property type="term" value="F:solute:inorganic anion antiporter activity"/>
    <property type="evidence" value="ECO:0007669"/>
    <property type="project" value="InterPro"/>
</dbReference>
<dbReference type="PANTHER" id="PTHR11453">
    <property type="entry name" value="ANION EXCHANGE PROTEIN"/>
    <property type="match status" value="1"/>
</dbReference>
<dbReference type="GO" id="GO:0006820">
    <property type="term" value="P:monoatomic anion transport"/>
    <property type="evidence" value="ECO:0007669"/>
    <property type="project" value="InterPro"/>
</dbReference>
<dbReference type="Proteomes" id="UP000184330">
    <property type="component" value="Unassembled WGS sequence"/>
</dbReference>
<feature type="transmembrane region" description="Helical" evidence="5">
    <location>
        <begin position="370"/>
        <end position="391"/>
    </location>
</feature>
<dbReference type="GO" id="GO:0046713">
    <property type="term" value="P:borate transport"/>
    <property type="evidence" value="ECO:0007669"/>
    <property type="project" value="TreeGrafter"/>
</dbReference>
<keyword evidence="4 5" id="KW-0472">Membrane</keyword>
<dbReference type="AlphaFoldDB" id="A0A1L7WMG9"/>
<gene>
    <name evidence="7" type="ORF">PAC_03829</name>
</gene>
<protein>
    <submittedName>
        <fullName evidence="7">Related to human band 3 anion transport protein</fullName>
    </submittedName>
</protein>
<evidence type="ECO:0000313" key="7">
    <source>
        <dbReference type="EMBL" id="CZR53946.1"/>
    </source>
</evidence>
<organism evidence="7 8">
    <name type="scientific">Phialocephala subalpina</name>
    <dbReference type="NCBI Taxonomy" id="576137"/>
    <lineage>
        <taxon>Eukaryota</taxon>
        <taxon>Fungi</taxon>
        <taxon>Dikarya</taxon>
        <taxon>Ascomycota</taxon>
        <taxon>Pezizomycotina</taxon>
        <taxon>Leotiomycetes</taxon>
        <taxon>Helotiales</taxon>
        <taxon>Mollisiaceae</taxon>
        <taxon>Phialocephala</taxon>
        <taxon>Phialocephala fortinii species complex</taxon>
    </lineage>
</organism>
<dbReference type="EMBL" id="FJOG01000004">
    <property type="protein sequence ID" value="CZR53946.1"/>
    <property type="molecule type" value="Genomic_DNA"/>
</dbReference>
<evidence type="ECO:0000256" key="5">
    <source>
        <dbReference type="SAM" id="Phobius"/>
    </source>
</evidence>
<dbReference type="GO" id="GO:0005886">
    <property type="term" value="C:plasma membrane"/>
    <property type="evidence" value="ECO:0007669"/>
    <property type="project" value="TreeGrafter"/>
</dbReference>
<dbReference type="STRING" id="576137.A0A1L7WMG9"/>
<proteinExistence type="predicted"/>
<sequence length="549" mass="61463">MGRQTEATPPWSPLLPTESESDIAPPIPFPSGFSFPFLSLPPEARRKIYRMLFRASIPIYPTALNHPEKDLSRNCQIFPRPSFPVSFLLTNRQIHQEASAVPTILIFSGVISSYGTVDLPVPKQHSAVIYTVAAIWHWLVAIRNLCDYMRYVTDFSSETSGMYVGIIYMIKGVEELVSLFDSYGSVDGYLSCVIAILYFGTVYTLEKIGSGVLAKPWARGLLADYAYPISTLFWVGFAHIPGTLKRANISTLPISRAFYPTQPRGWLINFWTLNAKWIFVAMPFGFLVMLLFYYDHNVSSLTAQAKQCTTFIAGIIGIPLPNGLVPQAPVHTDSLTVYETDLQVIATEEGEGNEIRRPIVRASKVVEQRISHFLMGLGIIGTMTGPLLIVLHTMPRAIFSGVFFVVGWGSIENNGITQKLIFLLSERRFIQKGEPLLQIRRRKIWLYLVCQIIGVALPVAISQIIAAIGFPVVVCLLIPFRWQLMPKFFLVKELEITDDPTANNKVVPASLGGLPKLPESSTADEYGLERRFSERRSGILRQRAGSYHR</sequence>
<evidence type="ECO:0000313" key="8">
    <source>
        <dbReference type="Proteomes" id="UP000184330"/>
    </source>
</evidence>
<keyword evidence="8" id="KW-1185">Reference proteome</keyword>
<evidence type="ECO:0000256" key="2">
    <source>
        <dbReference type="ARBA" id="ARBA00022692"/>
    </source>
</evidence>
<accession>A0A1L7WMG9</accession>
<dbReference type="PANTHER" id="PTHR11453:SF38">
    <property type="entry name" value="ANION TRANSPORTER (EUROFUNG)"/>
    <property type="match status" value="1"/>
</dbReference>
<dbReference type="InterPro" id="IPR003020">
    <property type="entry name" value="HCO3_transpt_euk"/>
</dbReference>
<keyword evidence="2 5" id="KW-0812">Transmembrane</keyword>
<comment type="subcellular location">
    <subcellularLocation>
        <location evidence="1">Membrane</location>
        <topology evidence="1">Multi-pass membrane protein</topology>
    </subcellularLocation>
</comment>
<evidence type="ECO:0000256" key="1">
    <source>
        <dbReference type="ARBA" id="ARBA00004141"/>
    </source>
</evidence>
<dbReference type="InterPro" id="IPR011531">
    <property type="entry name" value="HCO3_transpt-like_TM_dom"/>
</dbReference>
<keyword evidence="3 5" id="KW-1133">Transmembrane helix</keyword>
<name>A0A1L7WMG9_9HELO</name>
<feature type="transmembrane region" description="Helical" evidence="5">
    <location>
        <begin position="265"/>
        <end position="294"/>
    </location>
</feature>
<dbReference type="Pfam" id="PF00955">
    <property type="entry name" value="HCO3_cotransp"/>
    <property type="match status" value="1"/>
</dbReference>
<evidence type="ECO:0000256" key="4">
    <source>
        <dbReference type="ARBA" id="ARBA00023136"/>
    </source>
</evidence>
<evidence type="ECO:0000259" key="6">
    <source>
        <dbReference type="Pfam" id="PF00955"/>
    </source>
</evidence>